<dbReference type="PANTHER" id="PTHR35042">
    <property type="entry name" value="ANTHRONE OXYGENASE ENCC"/>
    <property type="match status" value="1"/>
</dbReference>
<proteinExistence type="inferred from homology"/>
<keyword evidence="3 6" id="KW-1133">Transmembrane helix</keyword>
<gene>
    <name evidence="7" type="ORF">BJ875DRAFT_236026</name>
</gene>
<evidence type="ECO:0000313" key="8">
    <source>
        <dbReference type="Proteomes" id="UP000824998"/>
    </source>
</evidence>
<organism evidence="7 8">
    <name type="scientific">Amylocarpus encephaloides</name>
    <dbReference type="NCBI Taxonomy" id="45428"/>
    <lineage>
        <taxon>Eukaryota</taxon>
        <taxon>Fungi</taxon>
        <taxon>Dikarya</taxon>
        <taxon>Ascomycota</taxon>
        <taxon>Pezizomycotina</taxon>
        <taxon>Leotiomycetes</taxon>
        <taxon>Helotiales</taxon>
        <taxon>Helotiales incertae sedis</taxon>
        <taxon>Amylocarpus</taxon>
    </lineage>
</organism>
<evidence type="ECO:0000256" key="2">
    <source>
        <dbReference type="ARBA" id="ARBA00022692"/>
    </source>
</evidence>
<dbReference type="InterPro" id="IPR013901">
    <property type="entry name" value="Anthrone_oxy"/>
</dbReference>
<dbReference type="EMBL" id="MU251411">
    <property type="protein sequence ID" value="KAG9236286.1"/>
    <property type="molecule type" value="Genomic_DNA"/>
</dbReference>
<dbReference type="Proteomes" id="UP000824998">
    <property type="component" value="Unassembled WGS sequence"/>
</dbReference>
<evidence type="ECO:0000313" key="7">
    <source>
        <dbReference type="EMBL" id="KAG9236286.1"/>
    </source>
</evidence>
<keyword evidence="8" id="KW-1185">Reference proteome</keyword>
<reference evidence="7" key="1">
    <citation type="journal article" date="2021" name="IMA Fungus">
        <title>Genomic characterization of three marine fungi, including Emericellopsis atlantica sp. nov. with signatures of a generalist lifestyle and marine biomass degradation.</title>
        <authorList>
            <person name="Hagestad O.C."/>
            <person name="Hou L."/>
            <person name="Andersen J.H."/>
            <person name="Hansen E.H."/>
            <person name="Altermark B."/>
            <person name="Li C."/>
            <person name="Kuhnert E."/>
            <person name="Cox R.J."/>
            <person name="Crous P.W."/>
            <person name="Spatafora J.W."/>
            <person name="Lail K."/>
            <person name="Amirebrahimi M."/>
            <person name="Lipzen A."/>
            <person name="Pangilinan J."/>
            <person name="Andreopoulos W."/>
            <person name="Hayes R.D."/>
            <person name="Ng V."/>
            <person name="Grigoriev I.V."/>
            <person name="Jackson S.A."/>
            <person name="Sutton T.D.S."/>
            <person name="Dobson A.D.W."/>
            <person name="Rama T."/>
        </authorList>
    </citation>
    <scope>NUCLEOTIDE SEQUENCE</scope>
    <source>
        <strain evidence="7">TRa018bII</strain>
    </source>
</reference>
<evidence type="ECO:0000256" key="6">
    <source>
        <dbReference type="SAM" id="Phobius"/>
    </source>
</evidence>
<keyword evidence="4 6" id="KW-0472">Membrane</keyword>
<evidence type="ECO:0000256" key="4">
    <source>
        <dbReference type="ARBA" id="ARBA00023136"/>
    </source>
</evidence>
<dbReference type="AlphaFoldDB" id="A0A9P7YMF6"/>
<evidence type="ECO:0000256" key="5">
    <source>
        <dbReference type="ARBA" id="ARBA00034313"/>
    </source>
</evidence>
<feature type="transmembrane region" description="Helical" evidence="6">
    <location>
        <begin position="93"/>
        <end position="113"/>
    </location>
</feature>
<name>A0A9P7YMF6_9HELO</name>
<feature type="transmembrane region" description="Helical" evidence="6">
    <location>
        <begin position="149"/>
        <end position="169"/>
    </location>
</feature>
<comment type="subcellular location">
    <subcellularLocation>
        <location evidence="1">Membrane</location>
        <topology evidence="1">Multi-pass membrane protein</topology>
    </subcellularLocation>
</comment>
<feature type="transmembrane region" description="Helical" evidence="6">
    <location>
        <begin position="20"/>
        <end position="42"/>
    </location>
</feature>
<sequence length="176" mass="19157">MSTLLTPPSLRTTQALGLTTSLLLTGSALNFTFAIVPIILLAPPSTLLRQWKLNFDLGKVSQPPLALISSVSYVYVFAKSWYVRDGAWRNDMWGLLVAAALSVGIVPWTVVMMGDVNSRLMEMERGVREMGDGVKEESMRNAHELVDRWGMLNLVSTGMVGLGAAIGAWKGFGDVV</sequence>
<comment type="similarity">
    <text evidence="5">Belongs to the anthrone oxygenase family.</text>
</comment>
<evidence type="ECO:0000256" key="3">
    <source>
        <dbReference type="ARBA" id="ARBA00022989"/>
    </source>
</evidence>
<evidence type="ECO:0000256" key="1">
    <source>
        <dbReference type="ARBA" id="ARBA00004141"/>
    </source>
</evidence>
<dbReference type="PANTHER" id="PTHR35042:SF1">
    <property type="entry name" value="DUF1772-DOMAIN-CONTAINING PROTEIN"/>
    <property type="match status" value="1"/>
</dbReference>
<protein>
    <recommendedName>
        <fullName evidence="9">DUF1772-domain-containing protein</fullName>
    </recommendedName>
</protein>
<dbReference type="Pfam" id="PF08592">
    <property type="entry name" value="Anthrone_oxy"/>
    <property type="match status" value="1"/>
</dbReference>
<accession>A0A9P7YMF6</accession>
<feature type="transmembrane region" description="Helical" evidence="6">
    <location>
        <begin position="63"/>
        <end position="81"/>
    </location>
</feature>
<dbReference type="GO" id="GO:0016020">
    <property type="term" value="C:membrane"/>
    <property type="evidence" value="ECO:0007669"/>
    <property type="project" value="UniProtKB-SubCell"/>
</dbReference>
<comment type="caution">
    <text evidence="7">The sequence shown here is derived from an EMBL/GenBank/DDBJ whole genome shotgun (WGS) entry which is preliminary data.</text>
</comment>
<keyword evidence="2 6" id="KW-0812">Transmembrane</keyword>
<evidence type="ECO:0008006" key="9">
    <source>
        <dbReference type="Google" id="ProtNLM"/>
    </source>
</evidence>
<dbReference type="OrthoDB" id="5954308at2759"/>